<comment type="caution">
    <text evidence="1">The sequence shown here is derived from an EMBL/GenBank/DDBJ whole genome shotgun (WGS) entry which is preliminary data.</text>
</comment>
<dbReference type="AlphaFoldDB" id="A0AAV5UUZ0"/>
<name>A0AAV5UUZ0_9BILA</name>
<evidence type="ECO:0000313" key="2">
    <source>
        <dbReference type="Proteomes" id="UP001432322"/>
    </source>
</evidence>
<keyword evidence="2" id="KW-1185">Reference proteome</keyword>
<feature type="non-terminal residue" evidence="1">
    <location>
        <position position="1"/>
    </location>
</feature>
<sequence length="122" mass="14414">LDVELNRPEPFTQRDVDLRVQKARMLRDTFQQFSSRIGTLKESVEDTIAKELDRFLTQLDQIGKIDRKRREESKKLKSLKKDEETNAANVTPVICQKRMMAEIKQEPLDYEMFAINQITLRD</sequence>
<dbReference type="EMBL" id="BTSY01000001">
    <property type="protein sequence ID" value="GMT11116.1"/>
    <property type="molecule type" value="Genomic_DNA"/>
</dbReference>
<accession>A0AAV5UUZ0</accession>
<evidence type="ECO:0000313" key="1">
    <source>
        <dbReference type="EMBL" id="GMT11116.1"/>
    </source>
</evidence>
<proteinExistence type="predicted"/>
<organism evidence="1 2">
    <name type="scientific">Pristionchus fissidentatus</name>
    <dbReference type="NCBI Taxonomy" id="1538716"/>
    <lineage>
        <taxon>Eukaryota</taxon>
        <taxon>Metazoa</taxon>
        <taxon>Ecdysozoa</taxon>
        <taxon>Nematoda</taxon>
        <taxon>Chromadorea</taxon>
        <taxon>Rhabditida</taxon>
        <taxon>Rhabditina</taxon>
        <taxon>Diplogasteromorpha</taxon>
        <taxon>Diplogasteroidea</taxon>
        <taxon>Neodiplogasteridae</taxon>
        <taxon>Pristionchus</taxon>
    </lineage>
</organism>
<protein>
    <submittedName>
        <fullName evidence="1">Uncharacterized protein</fullName>
    </submittedName>
</protein>
<feature type="non-terminal residue" evidence="1">
    <location>
        <position position="122"/>
    </location>
</feature>
<gene>
    <name evidence="1" type="ORF">PFISCL1PPCAC_2413</name>
</gene>
<dbReference type="Proteomes" id="UP001432322">
    <property type="component" value="Unassembled WGS sequence"/>
</dbReference>
<reference evidence="1" key="1">
    <citation type="submission" date="2023-10" db="EMBL/GenBank/DDBJ databases">
        <title>Genome assembly of Pristionchus species.</title>
        <authorList>
            <person name="Yoshida K."/>
            <person name="Sommer R.J."/>
        </authorList>
    </citation>
    <scope>NUCLEOTIDE SEQUENCE</scope>
    <source>
        <strain evidence="1">RS5133</strain>
    </source>
</reference>